<gene>
    <name evidence="2" type="ORF">CRN52_13605</name>
</gene>
<accession>A0A2S3R1W9</accession>
<dbReference type="Proteomes" id="UP000237466">
    <property type="component" value="Unassembled WGS sequence"/>
</dbReference>
<evidence type="ECO:0000313" key="3">
    <source>
        <dbReference type="Proteomes" id="UP000237466"/>
    </source>
</evidence>
<sequence length="75" mass="8658">MALTAKQLEGIGLHTSITREQQAGQRKDPLMTIDHFDNRPVMRKPAPSEYRADRWHSADKPLPKKKVSEWACKPY</sequence>
<dbReference type="RefSeq" id="WP_043011125.1">
    <property type="nucleotide sequence ID" value="NZ_PDGH01000101.1"/>
</dbReference>
<name>A0A2S3R1W9_VIBVL</name>
<proteinExistence type="predicted"/>
<comment type="caution">
    <text evidence="2">The sequence shown here is derived from an EMBL/GenBank/DDBJ whole genome shotgun (WGS) entry which is preliminary data.</text>
</comment>
<organism evidence="2 3">
    <name type="scientific">Vibrio vulnificus</name>
    <dbReference type="NCBI Taxonomy" id="672"/>
    <lineage>
        <taxon>Bacteria</taxon>
        <taxon>Pseudomonadati</taxon>
        <taxon>Pseudomonadota</taxon>
        <taxon>Gammaproteobacteria</taxon>
        <taxon>Vibrionales</taxon>
        <taxon>Vibrionaceae</taxon>
        <taxon>Vibrio</taxon>
    </lineage>
</organism>
<evidence type="ECO:0000256" key="1">
    <source>
        <dbReference type="SAM" id="MobiDB-lite"/>
    </source>
</evidence>
<reference evidence="2 3" key="1">
    <citation type="journal article" date="2018" name="Front. Microbiol.">
        <title>Phylogeny of Vibrio vulnificus from the Analysis of the Core-Genome: Implications for Intra-Species Taxonomy.</title>
        <authorList>
            <person name="Roig F.J."/>
            <person name="Gonzalez-Candelas F."/>
            <person name="Sanjuan E."/>
            <person name="Fouz B."/>
            <person name="Feil E.J."/>
            <person name="Llorens C."/>
            <person name="Baker-Austin C."/>
            <person name="Oliver J.D."/>
            <person name="Danin-Poleg Y."/>
            <person name="Gibas C.J."/>
            <person name="Kashi Y."/>
            <person name="Gulig P.A."/>
            <person name="Morrison S.S."/>
            <person name="Amaro C."/>
        </authorList>
    </citation>
    <scope>NUCLEOTIDE SEQUENCE [LARGE SCALE GENOMIC DNA]</scope>
    <source>
        <strain evidence="2 3">CECT4608</strain>
    </source>
</reference>
<dbReference type="AlphaFoldDB" id="A0A2S3R1W9"/>
<feature type="region of interest" description="Disordered" evidence="1">
    <location>
        <begin position="35"/>
        <end position="63"/>
    </location>
</feature>
<feature type="compositionally biased region" description="Basic and acidic residues" evidence="1">
    <location>
        <begin position="50"/>
        <end position="63"/>
    </location>
</feature>
<dbReference type="EMBL" id="PDGH01000101">
    <property type="protein sequence ID" value="POB47109.1"/>
    <property type="molecule type" value="Genomic_DNA"/>
</dbReference>
<protein>
    <submittedName>
        <fullName evidence="2">Uncharacterized protein</fullName>
    </submittedName>
</protein>
<evidence type="ECO:0000313" key="2">
    <source>
        <dbReference type="EMBL" id="POB47109.1"/>
    </source>
</evidence>